<sequence>MAGPEPGMPPTAPSAGNARSHPNPTQLSRLLRTGPFEEALRTAIRSSRLSLERIQHRLNSRGTPVSITALSYWQSGRRRPERPESLLALQQLENVLGVPDGALSALLGPPRPRGRTRGTGDTPPLTSLWSDSASAVELLAQVDTSHDSNLTRLSQHDVVHIDGDGAQVKARMRQLVQAERNGVDRWVTVFDSEGTDVTPPTIRALRSCRLGRVRTDHDRGVVVAELLFDRTLERGETVLMEYEVVPAPESLRNRNQDHTYSRRFRLPIREYLLELQFDPDRPPLNCESYVAHPDGQEIDRPKPLTVDQYGRTHAVVLDLGQASFCARWEPATAPSSGPRSAEAVVPPRLTEPGIHAR</sequence>
<feature type="region of interest" description="Disordered" evidence="1">
    <location>
        <begin position="331"/>
        <end position="357"/>
    </location>
</feature>
<reference evidence="2" key="1">
    <citation type="submission" date="2023-07" db="EMBL/GenBank/DDBJ databases">
        <title>Sequencing the genomes of 1000 actinobacteria strains.</title>
        <authorList>
            <person name="Klenk H.-P."/>
        </authorList>
    </citation>
    <scope>NUCLEOTIDE SEQUENCE</scope>
    <source>
        <strain evidence="2">DSM 45977</strain>
    </source>
</reference>
<accession>A0AAE3ZHZ4</accession>
<dbReference type="RefSeq" id="WP_310275499.1">
    <property type="nucleotide sequence ID" value="NZ_JAVDXW010000001.1"/>
</dbReference>
<dbReference type="Proteomes" id="UP001180845">
    <property type="component" value="Unassembled WGS sequence"/>
</dbReference>
<organism evidence="2 3">
    <name type="scientific">Haloactinomyces albus</name>
    <dbReference type="NCBI Taxonomy" id="1352928"/>
    <lineage>
        <taxon>Bacteria</taxon>
        <taxon>Bacillati</taxon>
        <taxon>Actinomycetota</taxon>
        <taxon>Actinomycetes</taxon>
        <taxon>Actinopolysporales</taxon>
        <taxon>Actinopolysporaceae</taxon>
        <taxon>Haloactinomyces</taxon>
    </lineage>
</organism>
<feature type="region of interest" description="Disordered" evidence="1">
    <location>
        <begin position="1"/>
        <end position="26"/>
    </location>
</feature>
<dbReference type="AlphaFoldDB" id="A0AAE3ZHZ4"/>
<name>A0AAE3ZHZ4_9ACTN</name>
<protein>
    <submittedName>
        <fullName evidence="2">Transcriptional regulator with XRE-family HTH domain</fullName>
    </submittedName>
</protein>
<evidence type="ECO:0000256" key="1">
    <source>
        <dbReference type="SAM" id="MobiDB-lite"/>
    </source>
</evidence>
<gene>
    <name evidence="2" type="ORF">JOF55_003465</name>
</gene>
<dbReference type="CDD" id="cd00093">
    <property type="entry name" value="HTH_XRE"/>
    <property type="match status" value="1"/>
</dbReference>
<keyword evidence="3" id="KW-1185">Reference proteome</keyword>
<comment type="caution">
    <text evidence="2">The sequence shown here is derived from an EMBL/GenBank/DDBJ whole genome shotgun (WGS) entry which is preliminary data.</text>
</comment>
<evidence type="ECO:0000313" key="3">
    <source>
        <dbReference type="Proteomes" id="UP001180845"/>
    </source>
</evidence>
<proteinExistence type="predicted"/>
<feature type="region of interest" description="Disordered" evidence="1">
    <location>
        <begin position="106"/>
        <end position="127"/>
    </location>
</feature>
<dbReference type="EMBL" id="JAVDXW010000001">
    <property type="protein sequence ID" value="MDR7303284.1"/>
    <property type="molecule type" value="Genomic_DNA"/>
</dbReference>
<evidence type="ECO:0000313" key="2">
    <source>
        <dbReference type="EMBL" id="MDR7303284.1"/>
    </source>
</evidence>
<dbReference type="InterPro" id="IPR001387">
    <property type="entry name" value="Cro/C1-type_HTH"/>
</dbReference>
<feature type="compositionally biased region" description="Pro residues" evidence="1">
    <location>
        <begin position="1"/>
        <end position="12"/>
    </location>
</feature>